<organism evidence="8 9">
    <name type="scientific">Lactarius akahatsu</name>
    <dbReference type="NCBI Taxonomy" id="416441"/>
    <lineage>
        <taxon>Eukaryota</taxon>
        <taxon>Fungi</taxon>
        <taxon>Dikarya</taxon>
        <taxon>Basidiomycota</taxon>
        <taxon>Agaricomycotina</taxon>
        <taxon>Agaricomycetes</taxon>
        <taxon>Russulales</taxon>
        <taxon>Russulaceae</taxon>
        <taxon>Lactarius</taxon>
    </lineage>
</organism>
<feature type="region of interest" description="Disordered" evidence="6">
    <location>
        <begin position="304"/>
        <end position="399"/>
    </location>
</feature>
<dbReference type="GO" id="GO:0000981">
    <property type="term" value="F:DNA-binding transcription factor activity, RNA polymerase II-specific"/>
    <property type="evidence" value="ECO:0007669"/>
    <property type="project" value="InterPro"/>
</dbReference>
<feature type="region of interest" description="Disordered" evidence="6">
    <location>
        <begin position="235"/>
        <end position="259"/>
    </location>
</feature>
<feature type="compositionally biased region" description="Polar residues" evidence="6">
    <location>
        <begin position="312"/>
        <end position="322"/>
    </location>
</feature>
<keyword evidence="2 4" id="KW-0371">Homeobox</keyword>
<dbReference type="CDD" id="cd00086">
    <property type="entry name" value="homeodomain"/>
    <property type="match status" value="1"/>
</dbReference>
<sequence length="399" mass="43731">MSHHNYNYNNPARSSRPSHSSGDSHSGSFLEQGRTILPPLTIAFPTSDSPGPGNYYPTTQQRSTPVSSYEQTYYPPAQQQAGYAQASYHSYQQPADARYLSGQTYSSYNRASPSSSSPDPRRLRPLSVPRDDRGQSSQYYQQPHADLQMPTATSDMRSPHAVYSPATTTEYPQYQYLSHASAYPPNSNRGSIPAAAATHSHYHQSMPTGHSSVERTMAGSRNITQLPYARNAPPAMSPVDYEPPSDAAEPTIKKKRKRADARQLEVLNATYNRTAFPSTEERAALAKQLDMSARSVQIWFQNKRQAMRQGGRATTSTSNPISNPGPAPVPTPTPPVAGYHRASPALMSPMVQQSGPAYSSRSPPPMVRTGQTPSPPSGRSRADIDPRTGRHWPGPNRGY</sequence>
<comment type="subcellular location">
    <subcellularLocation>
        <location evidence="4 5">Nucleus</location>
    </subcellularLocation>
</comment>
<dbReference type="InterPro" id="IPR009057">
    <property type="entry name" value="Homeodomain-like_sf"/>
</dbReference>
<evidence type="ECO:0000256" key="4">
    <source>
        <dbReference type="PROSITE-ProRule" id="PRU00108"/>
    </source>
</evidence>
<reference evidence="8" key="1">
    <citation type="submission" date="2022-01" db="EMBL/GenBank/DDBJ databases">
        <title>Comparative genomics reveals a dynamic genome evolution in the ectomycorrhizal milk-cap (Lactarius) mushrooms.</title>
        <authorList>
            <consortium name="DOE Joint Genome Institute"/>
            <person name="Lebreton A."/>
            <person name="Tang N."/>
            <person name="Kuo A."/>
            <person name="LaButti K."/>
            <person name="Drula E."/>
            <person name="Barry K."/>
            <person name="Clum A."/>
            <person name="Lipzen A."/>
            <person name="Mousain D."/>
            <person name="Ng V."/>
            <person name="Wang R."/>
            <person name="Wang X."/>
            <person name="Dai Y."/>
            <person name="Henrissat B."/>
            <person name="Grigoriev I.V."/>
            <person name="Guerin-Laguette A."/>
            <person name="Yu F."/>
            <person name="Martin F.M."/>
        </authorList>
    </citation>
    <scope>NUCLEOTIDE SEQUENCE</scope>
    <source>
        <strain evidence="8">QP</strain>
    </source>
</reference>
<dbReference type="SUPFAM" id="SSF46689">
    <property type="entry name" value="Homeodomain-like"/>
    <property type="match status" value="1"/>
</dbReference>
<dbReference type="Proteomes" id="UP001201163">
    <property type="component" value="Unassembled WGS sequence"/>
</dbReference>
<dbReference type="GO" id="GO:0005634">
    <property type="term" value="C:nucleus"/>
    <property type="evidence" value="ECO:0007669"/>
    <property type="project" value="UniProtKB-SubCell"/>
</dbReference>
<dbReference type="PANTHER" id="PTHR36968:SF5">
    <property type="entry name" value="HOMEOBOX-DDT DOMAIN PROTEIN RLT2"/>
    <property type="match status" value="1"/>
</dbReference>
<evidence type="ECO:0000256" key="6">
    <source>
        <dbReference type="SAM" id="MobiDB-lite"/>
    </source>
</evidence>
<feature type="region of interest" description="Disordered" evidence="6">
    <location>
        <begin position="1"/>
        <end position="77"/>
    </location>
</feature>
<evidence type="ECO:0000256" key="3">
    <source>
        <dbReference type="ARBA" id="ARBA00023242"/>
    </source>
</evidence>
<dbReference type="InterPro" id="IPR001356">
    <property type="entry name" value="HD"/>
</dbReference>
<keyword evidence="9" id="KW-1185">Reference proteome</keyword>
<feature type="domain" description="Homeobox" evidence="7">
    <location>
        <begin position="250"/>
        <end position="310"/>
    </location>
</feature>
<feature type="compositionally biased region" description="Polar residues" evidence="6">
    <location>
        <begin position="56"/>
        <end position="70"/>
    </location>
</feature>
<dbReference type="Gene3D" id="1.10.10.60">
    <property type="entry name" value="Homeodomain-like"/>
    <property type="match status" value="1"/>
</dbReference>
<name>A0AAD4QFK8_9AGAM</name>
<evidence type="ECO:0000256" key="1">
    <source>
        <dbReference type="ARBA" id="ARBA00023125"/>
    </source>
</evidence>
<protein>
    <submittedName>
        <fullName evidence="8">Homeobox-domain-containing protein</fullName>
    </submittedName>
</protein>
<dbReference type="PANTHER" id="PTHR36968">
    <property type="entry name" value="HOMEOBOX-DDT DOMAIN PROTEIN RLT2"/>
    <property type="match status" value="1"/>
</dbReference>
<feature type="compositionally biased region" description="Low complexity" evidence="6">
    <location>
        <begin position="13"/>
        <end position="28"/>
    </location>
</feature>
<dbReference type="PROSITE" id="PS50071">
    <property type="entry name" value="HOMEOBOX_2"/>
    <property type="match status" value="1"/>
</dbReference>
<feature type="compositionally biased region" description="Polar residues" evidence="6">
    <location>
        <begin position="1"/>
        <end position="12"/>
    </location>
</feature>
<evidence type="ECO:0000313" key="9">
    <source>
        <dbReference type="Proteomes" id="UP001201163"/>
    </source>
</evidence>
<dbReference type="Pfam" id="PF00046">
    <property type="entry name" value="Homeodomain"/>
    <property type="match status" value="1"/>
</dbReference>
<proteinExistence type="predicted"/>
<keyword evidence="1 4" id="KW-0238">DNA-binding</keyword>
<dbReference type="SMART" id="SM00389">
    <property type="entry name" value="HOX"/>
    <property type="match status" value="1"/>
</dbReference>
<feature type="DNA-binding region" description="Homeobox" evidence="4">
    <location>
        <begin position="252"/>
        <end position="311"/>
    </location>
</feature>
<dbReference type="EMBL" id="JAKELL010000011">
    <property type="protein sequence ID" value="KAH8995734.1"/>
    <property type="molecule type" value="Genomic_DNA"/>
</dbReference>
<dbReference type="InterPro" id="IPR044977">
    <property type="entry name" value="RLT1-3"/>
</dbReference>
<evidence type="ECO:0000256" key="5">
    <source>
        <dbReference type="RuleBase" id="RU000682"/>
    </source>
</evidence>
<comment type="caution">
    <text evidence="8">The sequence shown here is derived from an EMBL/GenBank/DDBJ whole genome shotgun (WGS) entry which is preliminary data.</text>
</comment>
<dbReference type="PROSITE" id="PS00027">
    <property type="entry name" value="HOMEOBOX_1"/>
    <property type="match status" value="1"/>
</dbReference>
<feature type="region of interest" description="Disordered" evidence="6">
    <location>
        <begin position="105"/>
        <end position="162"/>
    </location>
</feature>
<dbReference type="AlphaFoldDB" id="A0AAD4QFK8"/>
<evidence type="ECO:0000259" key="7">
    <source>
        <dbReference type="PROSITE" id="PS50071"/>
    </source>
</evidence>
<dbReference type="GO" id="GO:0003677">
    <property type="term" value="F:DNA binding"/>
    <property type="evidence" value="ECO:0007669"/>
    <property type="project" value="UniProtKB-UniRule"/>
</dbReference>
<evidence type="ECO:0000256" key="2">
    <source>
        <dbReference type="ARBA" id="ARBA00023155"/>
    </source>
</evidence>
<evidence type="ECO:0000313" key="8">
    <source>
        <dbReference type="EMBL" id="KAH8995734.1"/>
    </source>
</evidence>
<accession>A0AAD4QFK8</accession>
<feature type="compositionally biased region" description="Pro residues" evidence="6">
    <location>
        <begin position="323"/>
        <end position="335"/>
    </location>
</feature>
<keyword evidence="3 4" id="KW-0539">Nucleus</keyword>
<gene>
    <name evidence="8" type="ORF">EDB92DRAFT_161302</name>
</gene>
<feature type="compositionally biased region" description="Polar residues" evidence="6">
    <location>
        <begin position="350"/>
        <end position="361"/>
    </location>
</feature>
<dbReference type="InterPro" id="IPR017970">
    <property type="entry name" value="Homeobox_CS"/>
</dbReference>